<dbReference type="GO" id="GO:0050661">
    <property type="term" value="F:NADP binding"/>
    <property type="evidence" value="ECO:0007669"/>
    <property type="project" value="InterPro"/>
</dbReference>
<dbReference type="GO" id="GO:0004499">
    <property type="term" value="F:N,N-dimethylaniline monooxygenase activity"/>
    <property type="evidence" value="ECO:0007669"/>
    <property type="project" value="InterPro"/>
</dbReference>
<keyword evidence="2" id="KW-0285">Flavoprotein</keyword>
<proteinExistence type="inferred from homology"/>
<keyword evidence="5" id="KW-0560">Oxidoreductase</keyword>
<sequence>MTQTQTRGNSSDTKTTDYDAIVIGTGFGGIYSLYKLRNELGLSVRAFDKAGGVGGTWYWNRYPGALSDTESYVYRYSFDKELLQEWEWDTRYLQQPQILAYLGHVVERYDLARDIQFNTGITGILYDDASGRWTLKTDTGETFTARFVVTALGLLSRTNIPDIKGIETFAGDMVHTGAWPDQHDFSGKRVGVIGTGSTGIQVITAIRDEVDHLTVFQRSPQYCVPVGNGPVTPEYVDSVKSDYDQIWEHVRNSVVAFGFEESDVPAMSVSEEERQRVFEKNWNEGGGFRFMFATFSDIATDEEANKAAQDFIKGKIAEAVNDPETARKLMPTDYYAKRPLCGTDYYDTYNREHVELVALKENPIDEITPKGIRTADGVEHEIDVLILATGFDAVDGNYTKLDIRGRGGVTLNDHWNAGPTSFLGTTISQFPNLFMILGPNGPFTNLPPSIETQVEWISDLVKHVKDREGVTVEPTKDAEDGWTKTCQEIADMTLFPKADSWIFGANIPGKKNTVMFYMAGLAAYREQLAEVTDNGYRGFDIKTPAGADK</sequence>
<evidence type="ECO:0000256" key="2">
    <source>
        <dbReference type="ARBA" id="ARBA00022630"/>
    </source>
</evidence>
<dbReference type="OrthoDB" id="5168853at2"/>
<comment type="similarity">
    <text evidence="1">Belongs to the FAD-binding monooxygenase family.</text>
</comment>
<dbReference type="EMBL" id="PVUE01000008">
    <property type="protein sequence ID" value="PRZ41715.1"/>
    <property type="molecule type" value="Genomic_DNA"/>
</dbReference>
<evidence type="ECO:0000313" key="7">
    <source>
        <dbReference type="Proteomes" id="UP000237752"/>
    </source>
</evidence>
<dbReference type="Pfam" id="PF00743">
    <property type="entry name" value="FMO-like"/>
    <property type="match status" value="1"/>
</dbReference>
<evidence type="ECO:0000256" key="5">
    <source>
        <dbReference type="ARBA" id="ARBA00023002"/>
    </source>
</evidence>
<name>A0A2T0ZZD5_9ACTN</name>
<evidence type="ECO:0000256" key="4">
    <source>
        <dbReference type="ARBA" id="ARBA00022857"/>
    </source>
</evidence>
<evidence type="ECO:0000256" key="3">
    <source>
        <dbReference type="ARBA" id="ARBA00022827"/>
    </source>
</evidence>
<dbReference type="RefSeq" id="WP_106349107.1">
    <property type="nucleotide sequence ID" value="NZ_PVUE01000008.1"/>
</dbReference>
<keyword evidence="7" id="KW-1185">Reference proteome</keyword>
<dbReference type="AlphaFoldDB" id="A0A2T0ZZD5"/>
<dbReference type="InterPro" id="IPR036188">
    <property type="entry name" value="FAD/NAD-bd_sf"/>
</dbReference>
<reference evidence="6 7" key="1">
    <citation type="submission" date="2018-03" db="EMBL/GenBank/DDBJ databases">
        <title>Genomic Encyclopedia of Archaeal and Bacterial Type Strains, Phase II (KMG-II): from individual species to whole genera.</title>
        <authorList>
            <person name="Goeker M."/>
        </authorList>
    </citation>
    <scope>NUCLEOTIDE SEQUENCE [LARGE SCALE GENOMIC DNA]</scope>
    <source>
        <strain evidence="6 7">DSM 100065</strain>
    </source>
</reference>
<comment type="caution">
    <text evidence="6">The sequence shown here is derived from an EMBL/GenBank/DDBJ whole genome shotgun (WGS) entry which is preliminary data.</text>
</comment>
<organism evidence="6 7">
    <name type="scientific">Antricoccus suffuscus</name>
    <dbReference type="NCBI Taxonomy" id="1629062"/>
    <lineage>
        <taxon>Bacteria</taxon>
        <taxon>Bacillati</taxon>
        <taxon>Actinomycetota</taxon>
        <taxon>Actinomycetes</taxon>
        <taxon>Geodermatophilales</taxon>
        <taxon>Antricoccaceae</taxon>
        <taxon>Antricoccus</taxon>
    </lineage>
</organism>
<dbReference type="InterPro" id="IPR020946">
    <property type="entry name" value="Flavin_mOase-like"/>
</dbReference>
<evidence type="ECO:0000256" key="1">
    <source>
        <dbReference type="ARBA" id="ARBA00010139"/>
    </source>
</evidence>
<dbReference type="Proteomes" id="UP000237752">
    <property type="component" value="Unassembled WGS sequence"/>
</dbReference>
<dbReference type="InterPro" id="IPR050775">
    <property type="entry name" value="FAD-binding_Monooxygenases"/>
</dbReference>
<accession>A0A2T0ZZD5</accession>
<gene>
    <name evidence="6" type="ORF">CLV47_10874</name>
</gene>
<dbReference type="GO" id="GO:0050660">
    <property type="term" value="F:flavin adenine dinucleotide binding"/>
    <property type="evidence" value="ECO:0007669"/>
    <property type="project" value="InterPro"/>
</dbReference>
<dbReference type="SUPFAM" id="SSF51905">
    <property type="entry name" value="FAD/NAD(P)-binding domain"/>
    <property type="match status" value="2"/>
</dbReference>
<protein>
    <submittedName>
        <fullName evidence="6">Cation diffusion facilitator CzcD-associated flavoprotein CzcO</fullName>
    </submittedName>
</protein>
<keyword evidence="4" id="KW-0521">NADP</keyword>
<evidence type="ECO:0000313" key="6">
    <source>
        <dbReference type="EMBL" id="PRZ41715.1"/>
    </source>
</evidence>
<dbReference type="PANTHER" id="PTHR43098">
    <property type="entry name" value="L-ORNITHINE N(5)-MONOOXYGENASE-RELATED"/>
    <property type="match status" value="1"/>
</dbReference>
<keyword evidence="3" id="KW-0274">FAD</keyword>
<dbReference type="PANTHER" id="PTHR43098:SF5">
    <property type="entry name" value="DUAL-FUNCTIONAL MONOOXYGENASE_METHYLTRANSFERASE PSOF"/>
    <property type="match status" value="1"/>
</dbReference>
<dbReference type="Gene3D" id="3.50.50.60">
    <property type="entry name" value="FAD/NAD(P)-binding domain"/>
    <property type="match status" value="2"/>
</dbReference>